<evidence type="ECO:0000313" key="2">
    <source>
        <dbReference type="WBParaSite" id="PTRK_0001748600.1"/>
    </source>
</evidence>
<dbReference type="WBParaSite" id="PTRK_0001748600.1">
    <property type="protein sequence ID" value="PTRK_0001748600.1"/>
    <property type="gene ID" value="PTRK_0001748600"/>
</dbReference>
<reference evidence="2" key="1">
    <citation type="submission" date="2017-02" db="UniProtKB">
        <authorList>
            <consortium name="WormBaseParasite"/>
        </authorList>
    </citation>
    <scope>IDENTIFICATION</scope>
</reference>
<proteinExistence type="predicted"/>
<organism evidence="1 2">
    <name type="scientific">Parastrongyloides trichosuri</name>
    <name type="common">Possum-specific nematode worm</name>
    <dbReference type="NCBI Taxonomy" id="131310"/>
    <lineage>
        <taxon>Eukaryota</taxon>
        <taxon>Metazoa</taxon>
        <taxon>Ecdysozoa</taxon>
        <taxon>Nematoda</taxon>
        <taxon>Chromadorea</taxon>
        <taxon>Rhabditida</taxon>
        <taxon>Tylenchina</taxon>
        <taxon>Panagrolaimomorpha</taxon>
        <taxon>Strongyloidoidea</taxon>
        <taxon>Strongyloididae</taxon>
        <taxon>Parastrongyloides</taxon>
    </lineage>
</organism>
<name>A0A0N5A6D6_PARTI</name>
<keyword evidence="1" id="KW-1185">Reference proteome</keyword>
<dbReference type="AlphaFoldDB" id="A0A0N5A6D6"/>
<dbReference type="Proteomes" id="UP000038045">
    <property type="component" value="Unplaced"/>
</dbReference>
<protein>
    <submittedName>
        <fullName evidence="2">RPA43_OB domain-containing protein</fullName>
    </submittedName>
</protein>
<sequence length="320" mass="35944">MDQNLFGSRSGIGYIPGAIKEWAEVIEKKAERLEVNGMSIYKGLVIGRLKKFEKRDGATTTLIMSCVYDEFSTVQFESTNTVRQTILNSLEEGMTYSVAFSTYKNVDKSIILKVADIQPILEKDFSLTKELFATEIHFSRAFHNLRETKIEDEDIPPMLSEVVYETFPLSSPSTEISSESSGVSELSQNSLKNIFATESSSIGGHLPTSRNTVSRLNNTNLKTISKYGKKRKHSPECMAPSKKVFEIDDEDYLLLEFIKVVVVEKKSEGGGNHFGLSDLKSPDDLFTEDDIKKRVKKLLVLKKIKIVGVGKYEIVLDDDL</sequence>
<evidence type="ECO:0000313" key="1">
    <source>
        <dbReference type="Proteomes" id="UP000038045"/>
    </source>
</evidence>
<accession>A0A0N5A6D6</accession>